<organism evidence="1 2">
    <name type="scientific">Puccinia graminis f. sp. tritici</name>
    <dbReference type="NCBI Taxonomy" id="56615"/>
    <lineage>
        <taxon>Eukaryota</taxon>
        <taxon>Fungi</taxon>
        <taxon>Dikarya</taxon>
        <taxon>Basidiomycota</taxon>
        <taxon>Pucciniomycotina</taxon>
        <taxon>Pucciniomycetes</taxon>
        <taxon>Pucciniales</taxon>
        <taxon>Pucciniaceae</taxon>
        <taxon>Puccinia</taxon>
    </lineage>
</organism>
<evidence type="ECO:0000313" key="1">
    <source>
        <dbReference type="EMBL" id="KAA1130330.1"/>
    </source>
</evidence>
<proteinExistence type="predicted"/>
<evidence type="ECO:0000313" key="2">
    <source>
        <dbReference type="Proteomes" id="UP000325313"/>
    </source>
</evidence>
<reference evidence="1 2" key="1">
    <citation type="submission" date="2019-05" db="EMBL/GenBank/DDBJ databases">
        <title>Emergence of the Ug99 lineage of the wheat stem rust pathogen through somatic hybridization.</title>
        <authorList>
            <person name="Li F."/>
            <person name="Upadhyaya N.M."/>
            <person name="Sperschneider J."/>
            <person name="Matny O."/>
            <person name="Nguyen-Phuc H."/>
            <person name="Mago R."/>
            <person name="Raley C."/>
            <person name="Miller M.E."/>
            <person name="Silverstein K.A.T."/>
            <person name="Henningsen E."/>
            <person name="Hirsch C.D."/>
            <person name="Visser B."/>
            <person name="Pretorius Z.A."/>
            <person name="Steffenson B.J."/>
            <person name="Schwessinger B."/>
            <person name="Dodds P.N."/>
            <person name="Figueroa M."/>
        </authorList>
    </citation>
    <scope>NUCLEOTIDE SEQUENCE [LARGE SCALE GENOMIC DNA]</scope>
    <source>
        <strain evidence="1 2">Ug99</strain>
    </source>
</reference>
<dbReference type="EMBL" id="VDEP01000110">
    <property type="protein sequence ID" value="KAA1130330.1"/>
    <property type="molecule type" value="Genomic_DNA"/>
</dbReference>
<gene>
    <name evidence="1" type="ORF">PGTUg99_017089</name>
</gene>
<protein>
    <submittedName>
        <fullName evidence="1">Uncharacterized protein</fullName>
    </submittedName>
</protein>
<comment type="caution">
    <text evidence="1">The sequence shown here is derived from an EMBL/GenBank/DDBJ whole genome shotgun (WGS) entry which is preliminary data.</text>
</comment>
<dbReference type="AlphaFoldDB" id="A0A5B0RX13"/>
<name>A0A5B0RX13_PUCGR</name>
<dbReference type="Proteomes" id="UP000325313">
    <property type="component" value="Unassembled WGS sequence"/>
</dbReference>
<accession>A0A5B0RX13</accession>
<sequence length="189" mass="20960">MDVRGCERITGMINEGTAGTFIYRVPGMERRGAGSRHGPGRSPPYVLIFRGMDRRMFGTGSRIYIAYAGTWTREGETGPLRINATITRFSLHPPASFLRFLNNGPEISGLGVVLESNDPLIRVIRRRDEGPLVRLSLRESDVIEEGPNLSLGRRVYFSGRVMENQRGEPALIVEVCTILTGRVGQIGQD</sequence>